<accession>A0ACC5R3N3</accession>
<comment type="caution">
    <text evidence="1">The sequence shown here is derived from an EMBL/GenBank/DDBJ whole genome shotgun (WGS) entry which is preliminary data.</text>
</comment>
<dbReference type="Proteomes" id="UP000616151">
    <property type="component" value="Unassembled WGS sequence"/>
</dbReference>
<gene>
    <name evidence="1" type="ORF">JHL16_12725</name>
</gene>
<protein>
    <submittedName>
        <fullName evidence="1">SDR family oxidoreductase</fullName>
    </submittedName>
</protein>
<proteinExistence type="predicted"/>
<organism evidence="1 2">
    <name type="scientific">Taklimakanibacter albus</name>
    <dbReference type="NCBI Taxonomy" id="2800327"/>
    <lineage>
        <taxon>Bacteria</taxon>
        <taxon>Pseudomonadati</taxon>
        <taxon>Pseudomonadota</taxon>
        <taxon>Alphaproteobacteria</taxon>
        <taxon>Hyphomicrobiales</taxon>
        <taxon>Aestuariivirgaceae</taxon>
        <taxon>Taklimakanibacter</taxon>
    </lineage>
</organism>
<keyword evidence="2" id="KW-1185">Reference proteome</keyword>
<evidence type="ECO:0000313" key="1">
    <source>
        <dbReference type="EMBL" id="MBK1867213.1"/>
    </source>
</evidence>
<evidence type="ECO:0000313" key="2">
    <source>
        <dbReference type="Proteomes" id="UP000616151"/>
    </source>
</evidence>
<dbReference type="EMBL" id="JAENHL010000007">
    <property type="protein sequence ID" value="MBK1867213.1"/>
    <property type="molecule type" value="Genomic_DNA"/>
</dbReference>
<reference evidence="1" key="1">
    <citation type="submission" date="2021-01" db="EMBL/GenBank/DDBJ databases">
        <authorList>
            <person name="Sun Q."/>
        </authorList>
    </citation>
    <scope>NUCLEOTIDE SEQUENCE</scope>
    <source>
        <strain evidence="1">YIM B02566</strain>
    </source>
</reference>
<sequence length="259" mass="26524">MSGILVGRRAYVTGGSSGIGASVVEALAGAGAHVAIGASRHGTQARAMAVRLSSPERQVSVVEADLLDRTALDRAAREVLATLGGLDIFVHCAGIDVSRTAPTHETDDDTWDRMIGLHLNAAFHLSKRLLPALVKGTKPSVTFVGSVAGLVAWEGDVAYNVAKAGLHHLARCIAADYAKQGLRANAVAPGVIDTPLTRGYASGMEGGEAAGMKVLAGLHPIGRYATPAEVASAVLFLASDQASFITGTVLPVDGGLVMV</sequence>
<name>A0ACC5R3N3_9HYPH</name>